<organism evidence="5">
    <name type="scientific">Onchocerca flexuosa</name>
    <dbReference type="NCBI Taxonomy" id="387005"/>
    <lineage>
        <taxon>Eukaryota</taxon>
        <taxon>Metazoa</taxon>
        <taxon>Ecdysozoa</taxon>
        <taxon>Nematoda</taxon>
        <taxon>Chromadorea</taxon>
        <taxon>Rhabditida</taxon>
        <taxon>Spirurina</taxon>
        <taxon>Spiruromorpha</taxon>
        <taxon>Filarioidea</taxon>
        <taxon>Onchocercidae</taxon>
        <taxon>Onchocerca</taxon>
    </lineage>
</organism>
<dbReference type="InterPro" id="IPR008928">
    <property type="entry name" value="6-hairpin_glycosidase_sf"/>
</dbReference>
<dbReference type="InterPro" id="IPR052566">
    <property type="entry name" value="Non-lysos_glucosylceramidase"/>
</dbReference>
<name>A0A183HG91_9BILA</name>
<dbReference type="Gene3D" id="1.50.10.10">
    <property type="match status" value="1"/>
</dbReference>
<reference evidence="5" key="1">
    <citation type="submission" date="2016-06" db="UniProtKB">
        <authorList>
            <consortium name="WormBaseParasite"/>
        </authorList>
    </citation>
    <scope>IDENTIFICATION</scope>
</reference>
<dbReference type="GO" id="GO:0008422">
    <property type="term" value="F:beta-glucosidase activity"/>
    <property type="evidence" value="ECO:0007669"/>
    <property type="project" value="TreeGrafter"/>
</dbReference>
<dbReference type="AlphaFoldDB" id="A0A183HG91"/>
<feature type="transmembrane region" description="Helical" evidence="1">
    <location>
        <begin position="113"/>
        <end position="132"/>
    </location>
</feature>
<proteinExistence type="predicted"/>
<dbReference type="InterPro" id="IPR006775">
    <property type="entry name" value="GH116_catalytic"/>
</dbReference>
<evidence type="ECO:0000256" key="1">
    <source>
        <dbReference type="SAM" id="Phobius"/>
    </source>
</evidence>
<keyword evidence="1" id="KW-0812">Transmembrane</keyword>
<dbReference type="WBParaSite" id="OFLC_0000650201-mRNA-1">
    <property type="protein sequence ID" value="OFLC_0000650201-mRNA-1"/>
    <property type="gene ID" value="OFLC_0000650201"/>
</dbReference>
<dbReference type="STRING" id="387005.A0A183HG91"/>
<keyword evidence="4" id="KW-1185">Reference proteome</keyword>
<reference evidence="3 4" key="2">
    <citation type="submission" date="2018-11" db="EMBL/GenBank/DDBJ databases">
        <authorList>
            <consortium name="Pathogen Informatics"/>
        </authorList>
    </citation>
    <scope>NUCLEOTIDE SEQUENCE [LARGE SCALE GENOMIC DNA]</scope>
</reference>
<dbReference type="Pfam" id="PF04685">
    <property type="entry name" value="DUF608"/>
    <property type="match status" value="1"/>
</dbReference>
<dbReference type="EMBL" id="UZAJ01006212">
    <property type="protein sequence ID" value="VDO46761.1"/>
    <property type="molecule type" value="Genomic_DNA"/>
</dbReference>
<keyword evidence="1" id="KW-0472">Membrane</keyword>
<dbReference type="SUPFAM" id="SSF48208">
    <property type="entry name" value="Six-hairpin glycosidases"/>
    <property type="match status" value="1"/>
</dbReference>
<sequence>FILKTSLKASLQKAYCNNGPKLVLSRTDQVDLCDKQVAHFQMDGCRGSVKCAYRVPHDLGNPAVEPWLRINSYIIHDTGKWRDLNLKFILLCCRDYFCTLNQDKRQRIYFENFFTAVLIHCFLLPFEFAYFLRRFLGKVWPTIKRLITEAQICWDQNNDGMIENSGTADQTYDAWKMDGVSAYCGCLWLASLQAAASLANEIDDMKCANLYTELLSRARDVFEEKLWNGEYYNFDERSENAKTIMADQLCGNWFLMSISPEIAHNLLPLSHVKSALDQIYNSNVLNFAGGRLGAVNGMRKDGTIERRHLQADEMWVGVTYALAASFMQQVFLNTYQLNNYM</sequence>
<keyword evidence="1" id="KW-1133">Transmembrane helix</keyword>
<evidence type="ECO:0000313" key="5">
    <source>
        <dbReference type="WBParaSite" id="OFLC_0000650201-mRNA-1"/>
    </source>
</evidence>
<gene>
    <name evidence="3" type="ORF">OFLC_LOCUS6505</name>
</gene>
<evidence type="ECO:0000259" key="2">
    <source>
        <dbReference type="Pfam" id="PF04685"/>
    </source>
</evidence>
<dbReference type="GO" id="GO:0005975">
    <property type="term" value="P:carbohydrate metabolic process"/>
    <property type="evidence" value="ECO:0007669"/>
    <property type="project" value="InterPro"/>
</dbReference>
<feature type="domain" description="Glycosyl-hydrolase family 116 catalytic region" evidence="2">
    <location>
        <begin position="27"/>
        <end position="330"/>
    </location>
</feature>
<dbReference type="PANTHER" id="PTHR12654:SF2">
    <property type="entry name" value="NON-LYSOSOMAL GLUCOSYLCERAMIDASE"/>
    <property type="match status" value="1"/>
</dbReference>
<dbReference type="Proteomes" id="UP000267606">
    <property type="component" value="Unassembled WGS sequence"/>
</dbReference>
<evidence type="ECO:0000313" key="4">
    <source>
        <dbReference type="Proteomes" id="UP000267606"/>
    </source>
</evidence>
<evidence type="ECO:0000313" key="3">
    <source>
        <dbReference type="EMBL" id="VDO46761.1"/>
    </source>
</evidence>
<accession>A0A183HG91</accession>
<dbReference type="PANTHER" id="PTHR12654">
    <property type="entry name" value="BILE ACID BETA-GLUCOSIDASE-RELATED"/>
    <property type="match status" value="1"/>
</dbReference>
<protein>
    <submittedName>
        <fullName evidence="5">DUF608 domain-containing protein</fullName>
    </submittedName>
</protein>
<dbReference type="InterPro" id="IPR012341">
    <property type="entry name" value="6hp_glycosidase-like_sf"/>
</dbReference>